<keyword evidence="2 4" id="KW-0560">Oxidoreductase</keyword>
<evidence type="ECO:0000256" key="1">
    <source>
        <dbReference type="ARBA" id="ARBA00005854"/>
    </source>
</evidence>
<dbReference type="Gene3D" id="3.40.50.720">
    <property type="entry name" value="NAD(P)-binding Rossmann-like Domain"/>
    <property type="match status" value="2"/>
</dbReference>
<dbReference type="EMBL" id="JABFDB010000011">
    <property type="protein sequence ID" value="NYZ21164.1"/>
    <property type="molecule type" value="Genomic_DNA"/>
</dbReference>
<dbReference type="PANTHER" id="PTHR43761">
    <property type="entry name" value="D-ISOMER SPECIFIC 2-HYDROXYACID DEHYDROGENASE FAMILY PROTEIN (AFU_ORTHOLOGUE AFUA_1G13630)"/>
    <property type="match status" value="1"/>
</dbReference>
<proteinExistence type="inferred from homology"/>
<evidence type="ECO:0000256" key="2">
    <source>
        <dbReference type="ARBA" id="ARBA00023002"/>
    </source>
</evidence>
<protein>
    <submittedName>
        <fullName evidence="7">D-2-hydroxyacid dehydrogenase</fullName>
    </submittedName>
</protein>
<dbReference type="InterPro" id="IPR050418">
    <property type="entry name" value="D-iso_2-hydroxyacid_DH_PdxB"/>
</dbReference>
<comment type="similarity">
    <text evidence="1 4">Belongs to the D-isomer specific 2-hydroxyacid dehydrogenase family.</text>
</comment>
<name>A0ABX2TA11_9PROT</name>
<reference evidence="7 8" key="1">
    <citation type="submission" date="2020-05" db="EMBL/GenBank/DDBJ databases">
        <title>Azospirillum oleiclasticum sp. nov, a nitrogen-fixing and heavy crude oil-emulsifying bacterium isolated from the crude oil of Yumen Oilfield.</title>
        <authorList>
            <person name="Wu D."/>
            <person name="Cai M."/>
            <person name="Zhang X."/>
        </authorList>
    </citation>
    <scope>NUCLEOTIDE SEQUENCE [LARGE SCALE GENOMIC DNA]</scope>
    <source>
        <strain evidence="7 8">ROY-1-1-2</strain>
    </source>
</reference>
<comment type="caution">
    <text evidence="7">The sequence shown here is derived from an EMBL/GenBank/DDBJ whole genome shotgun (WGS) entry which is preliminary data.</text>
</comment>
<keyword evidence="3" id="KW-0520">NAD</keyword>
<gene>
    <name evidence="7" type="ORF">HND93_15715</name>
</gene>
<dbReference type="InterPro" id="IPR036291">
    <property type="entry name" value="NAD(P)-bd_dom_sf"/>
</dbReference>
<dbReference type="InterPro" id="IPR006139">
    <property type="entry name" value="D-isomer_2_OHA_DH_cat_dom"/>
</dbReference>
<evidence type="ECO:0000256" key="3">
    <source>
        <dbReference type="ARBA" id="ARBA00023027"/>
    </source>
</evidence>
<feature type="domain" description="D-isomer specific 2-hydroxyacid dehydrogenase NAD-binding" evidence="6">
    <location>
        <begin position="108"/>
        <end position="288"/>
    </location>
</feature>
<dbReference type="CDD" id="cd12162">
    <property type="entry name" value="2-Hacid_dh_4"/>
    <property type="match status" value="1"/>
</dbReference>
<dbReference type="InterPro" id="IPR006140">
    <property type="entry name" value="D-isomer_DH_NAD-bd"/>
</dbReference>
<dbReference type="Pfam" id="PF02826">
    <property type="entry name" value="2-Hacid_dh_C"/>
    <property type="match status" value="1"/>
</dbReference>
<keyword evidence="8" id="KW-1185">Reference proteome</keyword>
<dbReference type="InterPro" id="IPR029753">
    <property type="entry name" value="D-isomer_DH_CS"/>
</dbReference>
<feature type="domain" description="D-isomer specific 2-hydroxyacid dehydrogenase catalytic" evidence="5">
    <location>
        <begin position="34"/>
        <end position="318"/>
    </location>
</feature>
<dbReference type="SUPFAM" id="SSF52283">
    <property type="entry name" value="Formate/glycerate dehydrogenase catalytic domain-like"/>
    <property type="match status" value="1"/>
</dbReference>
<evidence type="ECO:0000313" key="8">
    <source>
        <dbReference type="Proteomes" id="UP000584642"/>
    </source>
</evidence>
<evidence type="ECO:0000259" key="5">
    <source>
        <dbReference type="Pfam" id="PF00389"/>
    </source>
</evidence>
<dbReference type="RefSeq" id="WP_180282947.1">
    <property type="nucleotide sequence ID" value="NZ_JABFDB010000011.1"/>
</dbReference>
<evidence type="ECO:0000313" key="7">
    <source>
        <dbReference type="EMBL" id="NYZ21164.1"/>
    </source>
</evidence>
<evidence type="ECO:0000256" key="4">
    <source>
        <dbReference type="RuleBase" id="RU003719"/>
    </source>
</evidence>
<dbReference type="Proteomes" id="UP000584642">
    <property type="component" value="Unassembled WGS sequence"/>
</dbReference>
<dbReference type="SUPFAM" id="SSF51735">
    <property type="entry name" value="NAD(P)-binding Rossmann-fold domains"/>
    <property type="match status" value="1"/>
</dbReference>
<dbReference type="Pfam" id="PF00389">
    <property type="entry name" value="2-Hacid_dh"/>
    <property type="match status" value="1"/>
</dbReference>
<evidence type="ECO:0000259" key="6">
    <source>
        <dbReference type="Pfam" id="PF02826"/>
    </source>
</evidence>
<dbReference type="PROSITE" id="PS00670">
    <property type="entry name" value="D_2_HYDROXYACID_DH_2"/>
    <property type="match status" value="1"/>
</dbReference>
<organism evidence="7 8">
    <name type="scientific">Azospirillum oleiclasticum</name>
    <dbReference type="NCBI Taxonomy" id="2735135"/>
    <lineage>
        <taxon>Bacteria</taxon>
        <taxon>Pseudomonadati</taxon>
        <taxon>Pseudomonadota</taxon>
        <taxon>Alphaproteobacteria</taxon>
        <taxon>Rhodospirillales</taxon>
        <taxon>Azospirillaceae</taxon>
        <taxon>Azospirillum</taxon>
    </lineage>
</organism>
<sequence length="319" mass="34470">MTHRIVFLDHDTLGPEVAMRRPAIDHDWTAYGLTTADQVVERARGAGILIVNKVPLREAALERLPDLRFVAVAATGTDNVDLAACRRRGIPVSNVQAYAVHTVPEHAFALILALRRSLFAYRASVAAGEWQRSGQFTLLSHPIRDLHGSTLGIIGEGALGRATGDLGRAFGMAVLYAAHKGRTDMGPLYTPFDEVLERADVISLHCPLTPATRNLLGEAEFARMTRRPLIINTARGGLIEEEALVRALEGGRIAGAAIDAVIPEPPPADHPFMRLAERPDFILTPHVGWASREARQAVADQVTACIEGFAAGTPRNLVA</sequence>
<dbReference type="PANTHER" id="PTHR43761:SF1">
    <property type="entry name" value="D-ISOMER SPECIFIC 2-HYDROXYACID DEHYDROGENASE CATALYTIC DOMAIN-CONTAINING PROTEIN-RELATED"/>
    <property type="match status" value="1"/>
</dbReference>
<accession>A0ABX2TA11</accession>